<dbReference type="AlphaFoldDB" id="A0A4D7CUD1"/>
<sequence length="158" mass="17109">MGLSRLDMLYRQVVLDHSSSPRHFGLSEEMTHELELNNPTCGDVITLQLKIADNRVVDARFAGSGCSISMASASMMTEVVIGKTEKEALALAEDFSQLVQGNEVADIKSLGDAGLLKGVSKFPARIKCATLAWKALEKGIIEQVAATTVEQSHCEEKE</sequence>
<organism evidence="2 3">
    <name type="scientific">Vagococcus zengguangii</name>
    <dbReference type="NCBI Taxonomy" id="2571750"/>
    <lineage>
        <taxon>Bacteria</taxon>
        <taxon>Bacillati</taxon>
        <taxon>Bacillota</taxon>
        <taxon>Bacilli</taxon>
        <taxon>Lactobacillales</taxon>
        <taxon>Enterococcaceae</taxon>
        <taxon>Vagococcus</taxon>
    </lineage>
</organism>
<dbReference type="SUPFAM" id="SSF82649">
    <property type="entry name" value="SufE/NifU"/>
    <property type="match status" value="1"/>
</dbReference>
<evidence type="ECO:0000313" key="3">
    <source>
        <dbReference type="Proteomes" id="UP000298615"/>
    </source>
</evidence>
<dbReference type="Gene3D" id="3.90.1010.10">
    <property type="match status" value="1"/>
</dbReference>
<dbReference type="Proteomes" id="UP000298615">
    <property type="component" value="Chromosome"/>
</dbReference>
<dbReference type="CDD" id="cd06664">
    <property type="entry name" value="IscU_like"/>
    <property type="match status" value="1"/>
</dbReference>
<accession>A0A4D7CUD1</accession>
<evidence type="ECO:0000313" key="2">
    <source>
        <dbReference type="EMBL" id="QCI86642.1"/>
    </source>
</evidence>
<protein>
    <submittedName>
        <fullName evidence="2">SUF system NifU family Fe-S cluster assembly protein</fullName>
    </submittedName>
</protein>
<reference evidence="2 3" key="1">
    <citation type="submission" date="2019-04" db="EMBL/GenBank/DDBJ databases">
        <title>Vagococcus sp. nov., isolated from faeces of yaks (Bos grunniens).</title>
        <authorList>
            <person name="Ge Y."/>
        </authorList>
    </citation>
    <scope>NUCLEOTIDE SEQUENCE [LARGE SCALE GENOMIC DNA]</scope>
    <source>
        <strain evidence="2 3">MN-17</strain>
    </source>
</reference>
<dbReference type="OrthoDB" id="9804157at2"/>
<dbReference type="Pfam" id="PF01592">
    <property type="entry name" value="NifU_N"/>
    <property type="match status" value="1"/>
</dbReference>
<comment type="similarity">
    <text evidence="1">Belongs to the NifU family.</text>
</comment>
<dbReference type="GO" id="GO:0016226">
    <property type="term" value="P:iron-sulfur cluster assembly"/>
    <property type="evidence" value="ECO:0007669"/>
    <property type="project" value="InterPro"/>
</dbReference>
<dbReference type="FunFam" id="3.90.1010.10:FF:000002">
    <property type="entry name" value="Iron-sulfur cluster assembly scaffold protein NifU"/>
    <property type="match status" value="1"/>
</dbReference>
<dbReference type="InterPro" id="IPR002871">
    <property type="entry name" value="NIF_FeS_clus_asmbl_NifU_N"/>
</dbReference>
<keyword evidence="3" id="KW-1185">Reference proteome</keyword>
<dbReference type="EMBL" id="CP039712">
    <property type="protein sequence ID" value="QCI86642.1"/>
    <property type="molecule type" value="Genomic_DNA"/>
</dbReference>
<dbReference type="RefSeq" id="WP_136953473.1">
    <property type="nucleotide sequence ID" value="NZ_CP039712.1"/>
</dbReference>
<dbReference type="NCBIfam" id="TIGR01994">
    <property type="entry name" value="SUF_scaf_2"/>
    <property type="match status" value="1"/>
</dbReference>
<proteinExistence type="inferred from homology"/>
<dbReference type="KEGG" id="vao:FA707_06505"/>
<gene>
    <name evidence="2" type="ORF">FA707_06505</name>
</gene>
<dbReference type="GO" id="GO:0051536">
    <property type="term" value="F:iron-sulfur cluster binding"/>
    <property type="evidence" value="ECO:0007669"/>
    <property type="project" value="InterPro"/>
</dbReference>
<name>A0A4D7CUD1_9ENTE</name>
<dbReference type="PANTHER" id="PTHR10093">
    <property type="entry name" value="IRON-SULFUR CLUSTER ASSEMBLY ENZYME NIFU HOMOLOG"/>
    <property type="match status" value="1"/>
</dbReference>
<dbReference type="GO" id="GO:0005506">
    <property type="term" value="F:iron ion binding"/>
    <property type="evidence" value="ECO:0007669"/>
    <property type="project" value="InterPro"/>
</dbReference>
<evidence type="ECO:0000256" key="1">
    <source>
        <dbReference type="ARBA" id="ARBA00006420"/>
    </source>
</evidence>